<gene>
    <name evidence="2" type="ORF">H7U22_06955</name>
</gene>
<evidence type="ECO:0000313" key="3">
    <source>
        <dbReference type="Proteomes" id="UP000652755"/>
    </source>
</evidence>
<dbReference type="Gene3D" id="1.25.40.10">
    <property type="entry name" value="Tetratricopeptide repeat domain"/>
    <property type="match status" value="1"/>
</dbReference>
<feature type="signal peptide" evidence="1">
    <location>
        <begin position="1"/>
        <end position="17"/>
    </location>
</feature>
<comment type="caution">
    <text evidence="2">The sequence shown here is derived from an EMBL/GenBank/DDBJ whole genome shotgun (WGS) entry which is preliminary data.</text>
</comment>
<protein>
    <recommendedName>
        <fullName evidence="4">Tetratricopeptide repeat-containing protein</fullName>
    </recommendedName>
</protein>
<name>A0ABR7KPZ2_9SPHI</name>
<dbReference type="InterPro" id="IPR011990">
    <property type="entry name" value="TPR-like_helical_dom_sf"/>
</dbReference>
<feature type="chain" id="PRO_5046147059" description="Tetratricopeptide repeat-containing protein" evidence="1">
    <location>
        <begin position="18"/>
        <end position="276"/>
    </location>
</feature>
<reference evidence="2 3" key="1">
    <citation type="submission" date="2020-08" db="EMBL/GenBank/DDBJ databases">
        <authorList>
            <person name="Sun Q."/>
            <person name="Inoue M."/>
        </authorList>
    </citation>
    <scope>NUCLEOTIDE SEQUENCE [LARGE SCALE GENOMIC DNA]</scope>
    <source>
        <strain evidence="2 3">CCM 8938</strain>
    </source>
</reference>
<keyword evidence="1" id="KW-0732">Signal</keyword>
<sequence>MKWLLALLLLCFFGAKAQTDFKFDKRLLDCEDKWVIIPTNQDSIFVYGFVYLDNFAGLTFKSNGIFSIKNNTYQPRRAKEFKYRILPTKDLAALVPQARFGELNIIGNPEWLSFFKNKNQSTDRLFRLASTYNLWGEFEKALEFLQKVSFRDDQYPGLYIERTNAENQLLMKKLGKSTRPISFVSDRYCDYYKQTVFDKTNAGRLKEAEETYYEALPGCPNEAYKAEMAYYILFQYYKIKNNEKFKNWEMELNRWILTSNDLSIKADKMKIEMNKL</sequence>
<evidence type="ECO:0000313" key="2">
    <source>
        <dbReference type="EMBL" id="MBC6110157.1"/>
    </source>
</evidence>
<keyword evidence="3" id="KW-1185">Reference proteome</keyword>
<dbReference type="RefSeq" id="WP_187070637.1">
    <property type="nucleotide sequence ID" value="NZ_JACRYL010000005.1"/>
</dbReference>
<accession>A0ABR7KPZ2</accession>
<dbReference type="EMBL" id="JACRYL010000005">
    <property type="protein sequence ID" value="MBC6110157.1"/>
    <property type="molecule type" value="Genomic_DNA"/>
</dbReference>
<organism evidence="2 3">
    <name type="scientific">Pedobacter fastidiosus</name>
    <dbReference type="NCBI Taxonomy" id="2765361"/>
    <lineage>
        <taxon>Bacteria</taxon>
        <taxon>Pseudomonadati</taxon>
        <taxon>Bacteroidota</taxon>
        <taxon>Sphingobacteriia</taxon>
        <taxon>Sphingobacteriales</taxon>
        <taxon>Sphingobacteriaceae</taxon>
        <taxon>Pedobacter</taxon>
    </lineage>
</organism>
<evidence type="ECO:0000256" key="1">
    <source>
        <dbReference type="SAM" id="SignalP"/>
    </source>
</evidence>
<proteinExistence type="predicted"/>
<evidence type="ECO:0008006" key="4">
    <source>
        <dbReference type="Google" id="ProtNLM"/>
    </source>
</evidence>
<dbReference type="Proteomes" id="UP000652755">
    <property type="component" value="Unassembled WGS sequence"/>
</dbReference>